<evidence type="ECO:0000256" key="9">
    <source>
        <dbReference type="ARBA" id="ARBA00029911"/>
    </source>
</evidence>
<protein>
    <recommendedName>
        <fullName evidence="4">dextransucrase</fullName>
        <ecNumber evidence="4">2.4.1.5</ecNumber>
    </recommendedName>
    <alternativeName>
        <fullName evidence="9">Dextransucrase</fullName>
    </alternativeName>
    <alternativeName>
        <fullName evidence="10">Sucrose 6-glucosyltransferase</fullName>
    </alternativeName>
</protein>
<comment type="function">
    <text evidence="2">Production of extracellular glucans, that are thought to play a key role in the development of the dental plaque because of their ability to adhere to smooth surfaces and mediate the aggregation of bacterial cells and food debris.</text>
</comment>
<comment type="catalytic activity">
    <reaction evidence="1">
        <text>[(1-&gt;6)-alpha-D-glucosyl](n) + sucrose = [(1-&gt;6)-alpha-D-glucosyl](n+1) + D-fructose</text>
        <dbReference type="Rhea" id="RHEA:18825"/>
        <dbReference type="Rhea" id="RHEA-COMP:11144"/>
        <dbReference type="Rhea" id="RHEA-COMP:11145"/>
        <dbReference type="ChEBI" id="CHEBI:17992"/>
        <dbReference type="ChEBI" id="CHEBI:18269"/>
        <dbReference type="ChEBI" id="CHEBI:37721"/>
        <dbReference type="EC" id="2.4.1.5"/>
    </reaction>
</comment>
<dbReference type="Gene3D" id="2.10.270.10">
    <property type="entry name" value="Cholin Binding"/>
    <property type="match status" value="1"/>
</dbReference>
<name>R9WGF1_LIMRT</name>
<dbReference type="PROSITE" id="PS51170">
    <property type="entry name" value="CW"/>
    <property type="match status" value="1"/>
</dbReference>
<dbReference type="Pfam" id="PF02324">
    <property type="entry name" value="Glyco_hydro_70"/>
    <property type="match status" value="1"/>
</dbReference>
<dbReference type="RefSeq" id="WP_016496793.1">
    <property type="nucleotide sequence ID" value="NC_021494.1"/>
</dbReference>
<evidence type="ECO:0000256" key="13">
    <source>
        <dbReference type="SAM" id="SignalP"/>
    </source>
</evidence>
<keyword evidence="8" id="KW-0677">Repeat</keyword>
<evidence type="ECO:0000256" key="3">
    <source>
        <dbReference type="ARBA" id="ARBA00009247"/>
    </source>
</evidence>
<dbReference type="InterPro" id="IPR018337">
    <property type="entry name" value="Cell_wall/Cho-bd_repeat"/>
</dbReference>
<evidence type="ECO:0000259" key="14">
    <source>
        <dbReference type="Pfam" id="PF02324"/>
    </source>
</evidence>
<dbReference type="InterPro" id="IPR003318">
    <property type="entry name" value="Glyco_hydro70cat"/>
</dbReference>
<dbReference type="GO" id="GO:0047849">
    <property type="term" value="F:dextransucrase activity"/>
    <property type="evidence" value="ECO:0007669"/>
    <property type="project" value="UniProtKB-EC"/>
</dbReference>
<dbReference type="SUPFAM" id="SSF51445">
    <property type="entry name" value="(Trans)glycosidases"/>
    <property type="match status" value="2"/>
</dbReference>
<evidence type="ECO:0000256" key="5">
    <source>
        <dbReference type="ARBA" id="ARBA00022676"/>
    </source>
</evidence>
<evidence type="ECO:0000256" key="1">
    <source>
        <dbReference type="ARBA" id="ARBA00001152"/>
    </source>
</evidence>
<feature type="region of interest" description="Disordered" evidence="12">
    <location>
        <begin position="1767"/>
        <end position="1786"/>
    </location>
</feature>
<feature type="domain" description="Glycoside hydrolase family 70 catalytic" evidence="14">
    <location>
        <begin position="845"/>
        <end position="1661"/>
    </location>
</feature>
<comment type="similarity">
    <text evidence="3">Belongs to the glycosyl hydrolase 70 family.</text>
</comment>
<keyword evidence="5" id="KW-0328">Glycosyltransferase</keyword>
<sequence>MEIKKHFKLYKSGKQWVTVAVATVAVSTALLYGGVAHADQQDQSSTTQDQTSAVNVDTAKTVISTDQSTQTTNKNQAALNDKTGDQSKNNGTSGTVNDHTPAPVSTFASINNDERNQSYNKQDNGNYGNVDTAYFNNNQLHVSGWHATNASQGTDSRQVIVRDITTNNELGRTNVTNNVSRPDVKNVHNVYNADNSGFDININIDFSKMKDYRDSIEIVSRYSGNGKSADWWSQPITFDKNNYAHLDTFEVKNGELHATGWNATNKAINYNHHFVILFDQTNGKEVARQEVRDGQSRPDVAKVYPQVVGADNSGFDVTFNIGDLDYTHQYQILSRYSNADNGEGDNVTYWFNPQSIAPANQSNQGYLDSFNISKNGEVTVTGWNATDLSELQNNHYVILFDQTAGKQVASAKVDLISRPDVAKAYPTVKTAETSGFKVTFKVSNLQPGHQYSVVSRFSADENGNGNDKRHTDYWYSPVTLNQTASNIDTITMTSNGLHITGWMASDNSINEATPYAIILNNGREVTRQKLTLIARPDVAAVYPSLYNSAVSGFDTTIKLTNAQYQALNGQLQVLLRFSKAVDGNPNGTNTVTDQFSKNYATTGGNFDYVKVNGHQIEFSGWHATNQSNDKDSQWIIVLVNGKEVKRQLINDTKDGAAGFNRNDVYKVNPAIENSSMSGFQGIITLPVSVKNENVQLVHRFSNDAKTGEGNYVDFWSEVMPVKDNFQKGNGPLKQFGLQTINGQQYYIDPTTGQPRKNFLLQNGNDWIYFDKDTGAGTNALKLQFDKGTISADEQYRRGNEAYSYDDKSIENVNGYLTADTWYRPKQILKDGTTWTDSKETDMRPILMVWWPNTVTQAYYLNYMKQHGNLLPASLPFFNADADPAELNHYSEIVQQNIEKRISETGNTDWLRTLMHEFVTKNSMWNKDSENVDYGGLQLQGGFLKYVNSDLTKYANSDWRLMDRTATNIDGKNYGGAEFLLATNIDGKNYGGAEFLLANDIDNSNPVVQAEELNWLYYLMNFGTITGNNPEANFDGIRVDAVDNVDVDLLSIARDYFNAAYNMEQSDANANKHINILEDWGWDDPAYVNKIGNPQLTMDDRLRNAIMDTLSGAPDKNQALNKLITQSLVNRANDNTENAVIPSYNFVRAHDSNAQDQIRQAIQAATGKPYGEFNLDDEKKGMEAYINDQNSTNKKWNLYNMPSAYTILLTNKDSVPRVYYGDLYQDGGQYMEHKTRYFDTITNLLKTRVKYVAGGQTMSVDKNGILTSVRFGKGAMNATDTGADETRTEGIGVVISNNTNLKLNDGESVVLHMGAAHKNQKYRAVILTTEDGVKNYTNDTDAPVAYTDANGDLHFTNTNLDGQQYTAVRGYANPDVTGYLAVWVPAGAADDQDARTAPSDEAHTTKTAYRSNAALDSNVIYEGFSNFIYWPTTESERTNVRIAQNADLFKSWGITTFELAPQYNSSKDGTFLDSIIDNGYAFTDRYDLGMSTPNKYGSDEDLRNALQALHKAGLQAIADWVPDQIYNLPGKEAVTVTRSDDHGTTWEVSPIKNVVYITNTIGGGEYQKKYGGEFLDTLQKEYPQLFSQVYPVTQTTIDPSVKIKEWSAKYFNGTNILHRGAGYVLRSNDGKYYNLGTSTQQFLPSQLSVQDNEGYGFVKEGNNYHYYDENKQMVKDAFIQDSVGNWYYFDKNGNMVANQSPVEISSNGASGTYLFLNNGTSFRSGLVKTDAGTYYYDGDGRMVRDQTVSDGAMTYVLDENGKLVSESFDSSATEAHPLKPGDLNGQK</sequence>
<dbReference type="GO" id="GO:0009250">
    <property type="term" value="P:glucan biosynthetic process"/>
    <property type="evidence" value="ECO:0007669"/>
    <property type="project" value="InterPro"/>
</dbReference>
<proteinExistence type="inferred from homology"/>
<dbReference type="KEGG" id="lrt:LRI_0915"/>
<dbReference type="SUPFAM" id="SSF69360">
    <property type="entry name" value="Cell wall binding repeat"/>
    <property type="match status" value="2"/>
</dbReference>
<keyword evidence="7 13" id="KW-0732">Signal</keyword>
<dbReference type="InterPro" id="IPR022263">
    <property type="entry name" value="KxYKxGKxW"/>
</dbReference>
<dbReference type="Proteomes" id="UP000014360">
    <property type="component" value="Chromosome"/>
</dbReference>
<dbReference type="GO" id="GO:0046527">
    <property type="term" value="F:glucosyltransferase activity"/>
    <property type="evidence" value="ECO:0007669"/>
    <property type="project" value="InterPro"/>
</dbReference>
<dbReference type="Gene3D" id="3.20.20.470">
    <property type="entry name" value="Glucansucrase"/>
    <property type="match status" value="1"/>
</dbReference>
<evidence type="ECO:0000313" key="16">
    <source>
        <dbReference type="Proteomes" id="UP000014360"/>
    </source>
</evidence>
<dbReference type="HOGENOM" id="CLU_238443_0_0_9"/>
<evidence type="ECO:0000256" key="4">
    <source>
        <dbReference type="ARBA" id="ARBA00012592"/>
    </source>
</evidence>
<feature type="region of interest" description="Disordered" evidence="12">
    <location>
        <begin position="65"/>
        <end position="108"/>
    </location>
</feature>
<dbReference type="Pfam" id="PF01473">
    <property type="entry name" value="Choline_bind_1"/>
    <property type="match status" value="1"/>
</dbReference>
<organism evidence="15 16">
    <name type="scientific">Limosilactobacillus reuteri I5007</name>
    <dbReference type="NCBI Taxonomy" id="1340495"/>
    <lineage>
        <taxon>Bacteria</taxon>
        <taxon>Bacillati</taxon>
        <taxon>Bacillota</taxon>
        <taxon>Bacilli</taxon>
        <taxon>Lactobacillales</taxon>
        <taxon>Lactobacillaceae</taxon>
        <taxon>Limosilactobacillus</taxon>
    </lineage>
</organism>
<evidence type="ECO:0000256" key="2">
    <source>
        <dbReference type="ARBA" id="ARBA00003243"/>
    </source>
</evidence>
<feature type="compositionally biased region" description="Polar residues" evidence="12">
    <location>
        <begin position="86"/>
        <end position="98"/>
    </location>
</feature>
<dbReference type="EC" id="2.4.1.5" evidence="4"/>
<evidence type="ECO:0000256" key="10">
    <source>
        <dbReference type="ARBA" id="ARBA00032238"/>
    </source>
</evidence>
<feature type="repeat" description="Cell wall-binding" evidence="11">
    <location>
        <begin position="1674"/>
        <end position="1694"/>
    </location>
</feature>
<dbReference type="EMBL" id="CP006011">
    <property type="protein sequence ID" value="AGN99124.1"/>
    <property type="molecule type" value="Genomic_DNA"/>
</dbReference>
<dbReference type="Gene3D" id="2.30.30.20">
    <property type="entry name" value="Aspartate carbamoyltransferase regulatory subunit, C-terminal domain"/>
    <property type="match status" value="1"/>
</dbReference>
<evidence type="ECO:0000313" key="15">
    <source>
        <dbReference type="EMBL" id="AGN99124.1"/>
    </source>
</evidence>
<gene>
    <name evidence="15" type="ORF">LRI_0915</name>
</gene>
<feature type="signal peptide" evidence="13">
    <location>
        <begin position="1"/>
        <end position="38"/>
    </location>
</feature>
<dbReference type="PATRIC" id="fig|1340495.3.peg.915"/>
<dbReference type="Pfam" id="PF19258">
    <property type="entry name" value="KxYKxGKxW_sig"/>
    <property type="match status" value="1"/>
</dbReference>
<keyword evidence="6" id="KW-0808">Transferase</keyword>
<evidence type="ECO:0000256" key="6">
    <source>
        <dbReference type="ARBA" id="ARBA00022679"/>
    </source>
</evidence>
<feature type="chain" id="PRO_5004482417" description="dextransucrase" evidence="13">
    <location>
        <begin position="39"/>
        <end position="1786"/>
    </location>
</feature>
<dbReference type="Gene3D" id="2.30.30.420">
    <property type="entry name" value="glucansucrase"/>
    <property type="match status" value="1"/>
</dbReference>
<feature type="compositionally biased region" description="Polar residues" evidence="12">
    <location>
        <begin position="65"/>
        <end position="78"/>
    </location>
</feature>
<accession>R9WGF1</accession>
<reference evidence="15 16" key="1">
    <citation type="submission" date="2013-06" db="EMBL/GenBank/DDBJ databases">
        <title>The Complete Genome Sequence of Lactobacillus reuteri I5007, a Probiotic Strain Isolated from Healthy Pig.</title>
        <authorList>
            <person name="Hou C."/>
            <person name="Qiao S."/>
            <person name="Zeng X."/>
            <person name="Ma X."/>
            <person name="Yang F."/>
        </authorList>
    </citation>
    <scope>NUCLEOTIDE SEQUENCE [LARGE SCALE GENOMIC DNA]</scope>
    <source>
        <strain evidence="15 16">I5007</strain>
    </source>
</reference>
<dbReference type="NCBIfam" id="TIGR03715">
    <property type="entry name" value="KxYKxGKxW"/>
    <property type="match status" value="1"/>
</dbReference>
<evidence type="ECO:0000256" key="12">
    <source>
        <dbReference type="SAM" id="MobiDB-lite"/>
    </source>
</evidence>
<evidence type="ECO:0000256" key="7">
    <source>
        <dbReference type="ARBA" id="ARBA00022729"/>
    </source>
</evidence>
<evidence type="ECO:0000256" key="8">
    <source>
        <dbReference type="ARBA" id="ARBA00022737"/>
    </source>
</evidence>
<evidence type="ECO:0000256" key="11">
    <source>
        <dbReference type="PROSITE-ProRule" id="PRU00591"/>
    </source>
</evidence>
<dbReference type="InterPro" id="IPR017853">
    <property type="entry name" value="GH"/>
</dbReference>